<dbReference type="SUPFAM" id="SSF52980">
    <property type="entry name" value="Restriction endonuclease-like"/>
    <property type="match status" value="1"/>
</dbReference>
<evidence type="ECO:0000313" key="5">
    <source>
        <dbReference type="EMBL" id="BFP46970.1"/>
    </source>
</evidence>
<dbReference type="InterPro" id="IPR037057">
    <property type="entry name" value="DNA_rep_MutH/T2_RE_sf"/>
</dbReference>
<dbReference type="InterPro" id="IPR011335">
    <property type="entry name" value="Restrct_endonuc-II-like"/>
</dbReference>
<sequence>MARLRLQHLGDICANDSCPSPGRILCGPEDDHEIQAVLRELAGTPLASGFTEAIRSSIDYVLDGARTGRFDLQSPKVHPGERASVGAKLEYEAQRVFGWKKAKPLDIRIAGVPLDLKATIGSNWAIPGEAHCQLCICTQIGLRKNQHRSWLVRTHSSWLYRGKGNKDGKRGLAVHARDHWSVPLYDWTTLPVNPLSLLTVGQADEVLAERPGQQVRLLALFGYLPKTIIPRSVIQTVCAGKDDPIRRVRNIRERAKEQGLLLLCGKWLDQRTTAARYGFALGPGDWVAIPFTDLRAVPKIQHDQSWPPEGALTLWGDANAKQ</sequence>
<dbReference type="EMBL" id="AP035881">
    <property type="protein sequence ID" value="BFP46970.1"/>
    <property type="molecule type" value="Genomic_DNA"/>
</dbReference>
<reference evidence="5" key="1">
    <citation type="submission" date="2024-07" db="EMBL/GenBank/DDBJ databases">
        <title>Complete genome sequences of cellulolytic bacteria, Kitasatospora sp. CMC57 and Streptomyces sp. CMC78, isolated from Japanese agricultural soil.</title>
        <authorList>
            <person name="Hashimoto T."/>
            <person name="Ito M."/>
            <person name="Iwamoto M."/>
            <person name="Fukahori D."/>
            <person name="Shoda T."/>
            <person name="Sakoda M."/>
            <person name="Morohoshi T."/>
            <person name="Mitsuboshi M."/>
            <person name="Nishizawa T."/>
        </authorList>
    </citation>
    <scope>NUCLEOTIDE SEQUENCE</scope>
    <source>
        <strain evidence="5">CMC57</strain>
    </source>
</reference>
<keyword evidence="3" id="KW-0378">Hydrolase</keyword>
<evidence type="ECO:0000256" key="1">
    <source>
        <dbReference type="ARBA" id="ARBA00022722"/>
    </source>
</evidence>
<evidence type="ECO:0000256" key="3">
    <source>
        <dbReference type="ARBA" id="ARBA00022801"/>
    </source>
</evidence>
<dbReference type="Pfam" id="PF09126">
    <property type="entry name" value="NaeI"/>
    <property type="match status" value="1"/>
</dbReference>
<name>A0AB33JY80_9ACTN</name>
<protein>
    <recommendedName>
        <fullName evidence="4">Type II restriction enzyme NaeI domain-containing protein</fullName>
    </recommendedName>
</protein>
<evidence type="ECO:0000259" key="4">
    <source>
        <dbReference type="Pfam" id="PF09126"/>
    </source>
</evidence>
<dbReference type="GO" id="GO:0009307">
    <property type="term" value="P:DNA restriction-modification system"/>
    <property type="evidence" value="ECO:0007669"/>
    <property type="project" value="InterPro"/>
</dbReference>
<keyword evidence="2" id="KW-0255">Endonuclease</keyword>
<dbReference type="GO" id="GO:0003677">
    <property type="term" value="F:DNA binding"/>
    <property type="evidence" value="ECO:0007669"/>
    <property type="project" value="InterPro"/>
</dbReference>
<dbReference type="InterPro" id="IPR015210">
    <property type="entry name" value="NaeI"/>
</dbReference>
<dbReference type="Gene3D" id="3.40.600.10">
    <property type="entry name" value="DNA mismatch repair MutH/Restriction endonuclease, type II"/>
    <property type="match status" value="1"/>
</dbReference>
<dbReference type="GO" id="GO:0009036">
    <property type="term" value="F:type II site-specific deoxyribonuclease activity"/>
    <property type="evidence" value="ECO:0007669"/>
    <property type="project" value="InterPro"/>
</dbReference>
<proteinExistence type="predicted"/>
<dbReference type="AlphaFoldDB" id="A0AB33JY80"/>
<accession>A0AB33JY80</accession>
<keyword evidence="1" id="KW-0540">Nuclease</keyword>
<organism evidence="5">
    <name type="scientific">Kitasatospora sp. CMC57</name>
    <dbReference type="NCBI Taxonomy" id="3231513"/>
    <lineage>
        <taxon>Bacteria</taxon>
        <taxon>Bacillati</taxon>
        <taxon>Actinomycetota</taxon>
        <taxon>Actinomycetes</taxon>
        <taxon>Kitasatosporales</taxon>
        <taxon>Streptomycetaceae</taxon>
        <taxon>Kitasatospora</taxon>
    </lineage>
</organism>
<dbReference type="InterPro" id="IPR036388">
    <property type="entry name" value="WH-like_DNA-bd_sf"/>
</dbReference>
<gene>
    <name evidence="5" type="ORF">KCMC57_33380</name>
</gene>
<dbReference type="RefSeq" id="WP_407989349.1">
    <property type="nucleotide sequence ID" value="NZ_AP035881.2"/>
</dbReference>
<feature type="domain" description="Type II restriction enzyme NaeI" evidence="4">
    <location>
        <begin position="45"/>
        <end position="280"/>
    </location>
</feature>
<evidence type="ECO:0000256" key="2">
    <source>
        <dbReference type="ARBA" id="ARBA00022759"/>
    </source>
</evidence>
<dbReference type="Gene3D" id="1.10.10.10">
    <property type="entry name" value="Winged helix-like DNA-binding domain superfamily/Winged helix DNA-binding domain"/>
    <property type="match status" value="1"/>
</dbReference>